<name>A0A3L9YKB7_9FLAO</name>
<evidence type="ECO:0000313" key="3">
    <source>
        <dbReference type="EMBL" id="RMA58565.1"/>
    </source>
</evidence>
<dbReference type="EMBL" id="REFC01000013">
    <property type="protein sequence ID" value="RMA58565.1"/>
    <property type="molecule type" value="Genomic_DNA"/>
</dbReference>
<sequence length="248" mass="28784">MNPMSTLSVIIPTFNEADYIEDALQSVAFADEIIVVDSYSSDDTKTIAQSLATKVLERKFDDFSAQKNYALEHATGDWVLFIDADERVTRSLEAEIKSVLINPKHSGYKINFPHFFMNRFLYFQSNDVLRLVKREGANFTGLVHEKLHCNGSVGKLRQKMIHYTYKGLHHYITKKEKYAWFQAEQRFEKNKKTTYFQLFFKPTYRFFDSYIKKGGFRNGVPGLTLAAIDSYGVFSRYAKLILLNRGMK</sequence>
<dbReference type="Pfam" id="PF00535">
    <property type="entry name" value="Glycos_transf_2"/>
    <property type="match status" value="1"/>
</dbReference>
<comment type="caution">
    <text evidence="3">The sequence shown here is derived from an EMBL/GenBank/DDBJ whole genome shotgun (WGS) entry which is preliminary data.</text>
</comment>
<accession>A0A3L9YKB7</accession>
<reference evidence="3 4" key="1">
    <citation type="submission" date="2018-10" db="EMBL/GenBank/DDBJ databases">
        <title>Genomic Encyclopedia of Archaeal and Bacterial Type Strains, Phase II (KMG-II): from individual species to whole genera.</title>
        <authorList>
            <person name="Goeker M."/>
        </authorList>
    </citation>
    <scope>NUCLEOTIDE SEQUENCE [LARGE SCALE GENOMIC DNA]</scope>
    <source>
        <strain evidence="3 4">DSM 23424</strain>
    </source>
</reference>
<proteinExistence type="inferred from homology"/>
<dbReference type="PANTHER" id="PTHR43630">
    <property type="entry name" value="POLY-BETA-1,6-N-ACETYL-D-GLUCOSAMINE SYNTHASE"/>
    <property type="match status" value="1"/>
</dbReference>
<evidence type="ECO:0000259" key="2">
    <source>
        <dbReference type="Pfam" id="PF00535"/>
    </source>
</evidence>
<dbReference type="InterPro" id="IPR029044">
    <property type="entry name" value="Nucleotide-diphossugar_trans"/>
</dbReference>
<feature type="domain" description="Glycosyltransferase 2-like" evidence="2">
    <location>
        <begin position="8"/>
        <end position="130"/>
    </location>
</feature>
<dbReference type="GO" id="GO:0016740">
    <property type="term" value="F:transferase activity"/>
    <property type="evidence" value="ECO:0007669"/>
    <property type="project" value="UniProtKB-KW"/>
</dbReference>
<keyword evidence="3" id="KW-0808">Transferase</keyword>
<evidence type="ECO:0000313" key="4">
    <source>
        <dbReference type="Proteomes" id="UP000271339"/>
    </source>
</evidence>
<comment type="similarity">
    <text evidence="1">Belongs to the glycosyltransferase 2 family. WaaE/KdtX subfamily.</text>
</comment>
<dbReference type="Proteomes" id="UP000271339">
    <property type="component" value="Unassembled WGS sequence"/>
</dbReference>
<evidence type="ECO:0000256" key="1">
    <source>
        <dbReference type="ARBA" id="ARBA00038494"/>
    </source>
</evidence>
<gene>
    <name evidence="3" type="ORF">BXY75_1938</name>
</gene>
<dbReference type="CDD" id="cd02511">
    <property type="entry name" value="Beta4Glucosyltransferase"/>
    <property type="match status" value="1"/>
</dbReference>
<dbReference type="AlphaFoldDB" id="A0A3L9YKB7"/>
<keyword evidence="4" id="KW-1185">Reference proteome</keyword>
<organism evidence="3 4">
    <name type="scientific">Ulvibacter antarcticus</name>
    <dbReference type="NCBI Taxonomy" id="442714"/>
    <lineage>
        <taxon>Bacteria</taxon>
        <taxon>Pseudomonadati</taxon>
        <taxon>Bacteroidota</taxon>
        <taxon>Flavobacteriia</taxon>
        <taxon>Flavobacteriales</taxon>
        <taxon>Flavobacteriaceae</taxon>
        <taxon>Ulvibacter</taxon>
    </lineage>
</organism>
<dbReference type="Gene3D" id="3.90.550.10">
    <property type="entry name" value="Spore Coat Polysaccharide Biosynthesis Protein SpsA, Chain A"/>
    <property type="match status" value="1"/>
</dbReference>
<dbReference type="PANTHER" id="PTHR43630:SF2">
    <property type="entry name" value="GLYCOSYLTRANSFERASE"/>
    <property type="match status" value="1"/>
</dbReference>
<dbReference type="InterPro" id="IPR001173">
    <property type="entry name" value="Glyco_trans_2-like"/>
</dbReference>
<dbReference type="SUPFAM" id="SSF53448">
    <property type="entry name" value="Nucleotide-diphospho-sugar transferases"/>
    <property type="match status" value="1"/>
</dbReference>
<protein>
    <submittedName>
        <fullName evidence="3">Glycosyltransferase involved in cell wall biosynthesis</fullName>
    </submittedName>
</protein>